<evidence type="ECO:0000256" key="1">
    <source>
        <dbReference type="SAM" id="MobiDB-lite"/>
    </source>
</evidence>
<dbReference type="EMBL" id="GBEZ01016477">
    <property type="protein sequence ID" value="JAC69775.1"/>
    <property type="molecule type" value="Transcribed_RNA"/>
</dbReference>
<feature type="compositionally biased region" description="Low complexity" evidence="1">
    <location>
        <begin position="309"/>
        <end position="324"/>
    </location>
</feature>
<accession>A0A061RGI1</accession>
<feature type="region of interest" description="Disordered" evidence="1">
    <location>
        <begin position="286"/>
        <end position="328"/>
    </location>
</feature>
<reference evidence="2" key="1">
    <citation type="submission" date="2014-05" db="EMBL/GenBank/DDBJ databases">
        <title>The transcriptome of the halophilic microalga Tetraselmis sp. GSL018 isolated from the Great Salt Lake, Utah.</title>
        <authorList>
            <person name="Jinkerson R.E."/>
            <person name="D'Adamo S."/>
            <person name="Posewitz M.C."/>
        </authorList>
    </citation>
    <scope>NUCLEOTIDE SEQUENCE</scope>
    <source>
        <strain evidence="2">GSL018</strain>
    </source>
</reference>
<feature type="compositionally biased region" description="Basic and acidic residues" evidence="1">
    <location>
        <begin position="362"/>
        <end position="376"/>
    </location>
</feature>
<evidence type="ECO:0000313" key="2">
    <source>
        <dbReference type="EMBL" id="JAC69775.1"/>
    </source>
</evidence>
<proteinExistence type="predicted"/>
<protein>
    <submittedName>
        <fullName evidence="2">Uncharacterized protein</fullName>
    </submittedName>
</protein>
<dbReference type="InterPro" id="IPR004344">
    <property type="entry name" value="TTL/TTLL_fam"/>
</dbReference>
<name>A0A061RGI1_9CHLO</name>
<dbReference type="SUPFAM" id="SSF56059">
    <property type="entry name" value="Glutathione synthetase ATP-binding domain-like"/>
    <property type="match status" value="1"/>
</dbReference>
<sequence length="556" mass="58537">MNFPRSEYERQRPRFSLKKPGSCQAVEQWLAEAARDEGERDSGSAAGILEGDYPTDPVAFLQDLRHKIRVQVASAFEAALARPLGFLPLSNCFQLFGIDFVLDRRRQLYLLEVNSDPSLPIFGPQLRHNAAELLYDTVSVGRLLMDACLSRDHREGPPPGLVLPPRFAPVLSIEGCGRAPPSRGLVRRLLAQCGALAAEQSRAGLRPGAPPAGDRPLAAAVCGAAGGGAAAADALRDTGWRLEDGARAPAVRLQWAEHPDVRWERVMDGELAANHYFDPPRAVAAGERRAGVPRDSLPPGAGRGGGAARGAVGRARPPDAADVARVGRRRRLGRAPGIAVALVQALGRSAVVARPPASTAGDRSEQRWRGAPDHRAAARGAPIGGGGGRRLGRRAAARPRPRRRCPGRASARAPGAPPPRRRLHGVPPRAPDGGGGQPRHHGGGRAGSFSSRGGSSGAGGENGASGGAQCVAHCAGGGVDAALRGLRGREAGGAARAAQLLRGVRRCLCRRRVVRLLAPRLHCGGRPPLMGCPRCPRNGFAADLWRRRCHGLSPSR</sequence>
<gene>
    <name evidence="2" type="ORF">TSPGSL018_5574</name>
</gene>
<dbReference type="AlphaFoldDB" id="A0A061RGI1"/>
<dbReference type="Pfam" id="PF03133">
    <property type="entry name" value="TTL"/>
    <property type="match status" value="1"/>
</dbReference>
<feature type="compositionally biased region" description="Basic residues" evidence="1">
    <location>
        <begin position="390"/>
        <end position="406"/>
    </location>
</feature>
<organism evidence="2">
    <name type="scientific">Tetraselmis sp. GSL018</name>
    <dbReference type="NCBI Taxonomy" id="582737"/>
    <lineage>
        <taxon>Eukaryota</taxon>
        <taxon>Viridiplantae</taxon>
        <taxon>Chlorophyta</taxon>
        <taxon>core chlorophytes</taxon>
        <taxon>Chlorodendrophyceae</taxon>
        <taxon>Chlorodendrales</taxon>
        <taxon>Chlorodendraceae</taxon>
        <taxon>Tetraselmis</taxon>
    </lineage>
</organism>
<dbReference type="Gene3D" id="3.30.470.20">
    <property type="entry name" value="ATP-grasp fold, B domain"/>
    <property type="match status" value="1"/>
</dbReference>
<feature type="compositionally biased region" description="Gly residues" evidence="1">
    <location>
        <begin position="454"/>
        <end position="463"/>
    </location>
</feature>
<feature type="region of interest" description="Disordered" evidence="1">
    <location>
        <begin position="353"/>
        <end position="463"/>
    </location>
</feature>